<feature type="non-terminal residue" evidence="1">
    <location>
        <position position="122"/>
    </location>
</feature>
<organism evidence="1 2">
    <name type="scientific">Meganyctiphanes norvegica</name>
    <name type="common">Northern krill</name>
    <name type="synonym">Thysanopoda norvegica</name>
    <dbReference type="NCBI Taxonomy" id="48144"/>
    <lineage>
        <taxon>Eukaryota</taxon>
        <taxon>Metazoa</taxon>
        <taxon>Ecdysozoa</taxon>
        <taxon>Arthropoda</taxon>
        <taxon>Crustacea</taxon>
        <taxon>Multicrustacea</taxon>
        <taxon>Malacostraca</taxon>
        <taxon>Eumalacostraca</taxon>
        <taxon>Eucarida</taxon>
        <taxon>Euphausiacea</taxon>
        <taxon>Euphausiidae</taxon>
        <taxon>Meganyctiphanes</taxon>
    </lineage>
</organism>
<comment type="caution">
    <text evidence="1">The sequence shown here is derived from an EMBL/GenBank/DDBJ whole genome shotgun (WGS) entry which is preliminary data.</text>
</comment>
<dbReference type="Proteomes" id="UP001497623">
    <property type="component" value="Unassembled WGS sequence"/>
</dbReference>
<dbReference type="EMBL" id="CAXKWB010055066">
    <property type="protein sequence ID" value="CAL4176536.1"/>
    <property type="molecule type" value="Genomic_DNA"/>
</dbReference>
<keyword evidence="2" id="KW-1185">Reference proteome</keyword>
<evidence type="ECO:0000313" key="1">
    <source>
        <dbReference type="EMBL" id="CAL4176536.1"/>
    </source>
</evidence>
<gene>
    <name evidence="1" type="ORF">MNOR_LOCUS34805</name>
</gene>
<proteinExistence type="predicted"/>
<accession>A0AAV2S9D2</accession>
<protein>
    <submittedName>
        <fullName evidence="1">Uncharacterized protein</fullName>
    </submittedName>
</protein>
<dbReference type="AlphaFoldDB" id="A0AAV2S9D2"/>
<name>A0AAV2S9D2_MEGNR</name>
<sequence>EYDCSQTETEIIGSNTVPSTLSVAFTSGMTLGIRMFPDPGYHDVIVYAEAAGYPDGVFKIWLDERFPSWKDDYHWIIHRWTHNFTSASSWHGSWIKCIPKNEWLLLTITDQNNGYVEFKLHD</sequence>
<reference evidence="1 2" key="1">
    <citation type="submission" date="2024-05" db="EMBL/GenBank/DDBJ databases">
        <authorList>
            <person name="Wallberg A."/>
        </authorList>
    </citation>
    <scope>NUCLEOTIDE SEQUENCE [LARGE SCALE GENOMIC DNA]</scope>
</reference>
<evidence type="ECO:0000313" key="2">
    <source>
        <dbReference type="Proteomes" id="UP001497623"/>
    </source>
</evidence>
<feature type="non-terminal residue" evidence="1">
    <location>
        <position position="1"/>
    </location>
</feature>